<name>N1PN62_DOTSN</name>
<dbReference type="EMBL" id="KB446539">
    <property type="protein sequence ID" value="EME43859.1"/>
    <property type="molecule type" value="Genomic_DNA"/>
</dbReference>
<organism evidence="2 3">
    <name type="scientific">Dothistroma septosporum (strain NZE10 / CBS 128990)</name>
    <name type="common">Red band needle blight fungus</name>
    <name type="synonym">Mycosphaerella pini</name>
    <dbReference type="NCBI Taxonomy" id="675120"/>
    <lineage>
        <taxon>Eukaryota</taxon>
        <taxon>Fungi</taxon>
        <taxon>Dikarya</taxon>
        <taxon>Ascomycota</taxon>
        <taxon>Pezizomycotina</taxon>
        <taxon>Dothideomycetes</taxon>
        <taxon>Dothideomycetidae</taxon>
        <taxon>Mycosphaerellales</taxon>
        <taxon>Mycosphaerellaceae</taxon>
        <taxon>Dothistroma</taxon>
    </lineage>
</organism>
<feature type="compositionally biased region" description="Basic and acidic residues" evidence="1">
    <location>
        <begin position="1"/>
        <end position="24"/>
    </location>
</feature>
<reference evidence="3" key="1">
    <citation type="journal article" date="2012" name="PLoS Genet.">
        <title>The genomes of the fungal plant pathogens Cladosporium fulvum and Dothistroma septosporum reveal adaptation to different hosts and lifestyles but also signatures of common ancestry.</title>
        <authorList>
            <person name="de Wit P.J.G.M."/>
            <person name="van der Burgt A."/>
            <person name="Oekmen B."/>
            <person name="Stergiopoulos I."/>
            <person name="Abd-Elsalam K.A."/>
            <person name="Aerts A.L."/>
            <person name="Bahkali A.H."/>
            <person name="Beenen H.G."/>
            <person name="Chettri P."/>
            <person name="Cox M.P."/>
            <person name="Datema E."/>
            <person name="de Vries R.P."/>
            <person name="Dhillon B."/>
            <person name="Ganley A.R."/>
            <person name="Griffiths S.A."/>
            <person name="Guo Y."/>
            <person name="Hamelin R.C."/>
            <person name="Henrissat B."/>
            <person name="Kabir M.S."/>
            <person name="Jashni M.K."/>
            <person name="Kema G."/>
            <person name="Klaubauf S."/>
            <person name="Lapidus A."/>
            <person name="Levasseur A."/>
            <person name="Lindquist E."/>
            <person name="Mehrabi R."/>
            <person name="Ohm R.A."/>
            <person name="Owen T.J."/>
            <person name="Salamov A."/>
            <person name="Schwelm A."/>
            <person name="Schijlen E."/>
            <person name="Sun H."/>
            <person name="van den Burg H.A."/>
            <person name="van Ham R.C.H.J."/>
            <person name="Zhang S."/>
            <person name="Goodwin S.B."/>
            <person name="Grigoriev I.V."/>
            <person name="Collemare J."/>
            <person name="Bradshaw R.E."/>
        </authorList>
    </citation>
    <scope>NUCLEOTIDE SEQUENCE [LARGE SCALE GENOMIC DNA]</scope>
    <source>
        <strain evidence="3">NZE10 / CBS 128990</strain>
    </source>
</reference>
<accession>N1PN62</accession>
<feature type="region of interest" description="Disordered" evidence="1">
    <location>
        <begin position="1"/>
        <end position="27"/>
    </location>
</feature>
<evidence type="ECO:0000256" key="1">
    <source>
        <dbReference type="SAM" id="MobiDB-lite"/>
    </source>
</evidence>
<dbReference type="AlphaFoldDB" id="N1PN62"/>
<keyword evidence="3" id="KW-1185">Reference proteome</keyword>
<dbReference type="Proteomes" id="UP000016933">
    <property type="component" value="Unassembled WGS sequence"/>
</dbReference>
<dbReference type="HOGENOM" id="CLU_2427011_0_0_1"/>
<gene>
    <name evidence="2" type="ORF">DOTSEDRAFT_23982</name>
</gene>
<evidence type="ECO:0000313" key="2">
    <source>
        <dbReference type="EMBL" id="EME43859.1"/>
    </source>
</evidence>
<protein>
    <submittedName>
        <fullName evidence="2">Uncharacterized protein</fullName>
    </submittedName>
</protein>
<reference evidence="2 3" key="2">
    <citation type="journal article" date="2012" name="PLoS Pathog.">
        <title>Diverse lifestyles and strategies of plant pathogenesis encoded in the genomes of eighteen Dothideomycetes fungi.</title>
        <authorList>
            <person name="Ohm R.A."/>
            <person name="Feau N."/>
            <person name="Henrissat B."/>
            <person name="Schoch C.L."/>
            <person name="Horwitz B.A."/>
            <person name="Barry K.W."/>
            <person name="Condon B.J."/>
            <person name="Copeland A.C."/>
            <person name="Dhillon B."/>
            <person name="Glaser F."/>
            <person name="Hesse C.N."/>
            <person name="Kosti I."/>
            <person name="LaButti K."/>
            <person name="Lindquist E.A."/>
            <person name="Lucas S."/>
            <person name="Salamov A.A."/>
            <person name="Bradshaw R.E."/>
            <person name="Ciuffetti L."/>
            <person name="Hamelin R.C."/>
            <person name="Kema G.H.J."/>
            <person name="Lawrence C."/>
            <person name="Scott J.A."/>
            <person name="Spatafora J.W."/>
            <person name="Turgeon B.G."/>
            <person name="de Wit P.J.G.M."/>
            <person name="Zhong S."/>
            <person name="Goodwin S.B."/>
            <person name="Grigoriev I.V."/>
        </authorList>
    </citation>
    <scope>NUCLEOTIDE SEQUENCE [LARGE SCALE GENOMIC DNA]</scope>
    <source>
        <strain evidence="3">NZE10 / CBS 128990</strain>
    </source>
</reference>
<sequence>MPSTPKDERGVQRAERESQRRDSGVAELSSKVDGWQLRVPDMAQQITAAGVMAVVRGHGLHFGFMQVHEQLHVWTVEVIVLDVLEIDARRT</sequence>
<proteinExistence type="predicted"/>
<evidence type="ECO:0000313" key="3">
    <source>
        <dbReference type="Proteomes" id="UP000016933"/>
    </source>
</evidence>